<dbReference type="RefSeq" id="WP_074717569.1">
    <property type="nucleotide sequence ID" value="NZ_FNPG01000016.1"/>
</dbReference>
<dbReference type="Gene3D" id="3.90.1150.10">
    <property type="entry name" value="Aspartate Aminotransferase, domain 1"/>
    <property type="match status" value="1"/>
</dbReference>
<keyword evidence="2" id="KW-0808">Transferase</keyword>
<evidence type="ECO:0000313" key="3">
    <source>
        <dbReference type="Proteomes" id="UP000183918"/>
    </source>
</evidence>
<evidence type="ECO:0000256" key="1">
    <source>
        <dbReference type="SAM" id="Coils"/>
    </source>
</evidence>
<accession>A0A1H3JI81</accession>
<dbReference type="SUPFAM" id="SSF53383">
    <property type="entry name" value="PLP-dependent transferases"/>
    <property type="match status" value="1"/>
</dbReference>
<protein>
    <submittedName>
        <fullName evidence="2">Alanine-glyoxylate amino-transferase</fullName>
    </submittedName>
</protein>
<dbReference type="InterPro" id="IPR015421">
    <property type="entry name" value="PyrdxlP-dep_Trfase_major"/>
</dbReference>
<reference evidence="2 3" key="1">
    <citation type="submission" date="2016-10" db="EMBL/GenBank/DDBJ databases">
        <authorList>
            <person name="de Groot N.N."/>
        </authorList>
    </citation>
    <scope>NUCLEOTIDE SEQUENCE [LARGE SCALE GENOMIC DNA]</scope>
    <source>
        <strain evidence="2 3">DSM 14045</strain>
    </source>
</reference>
<dbReference type="PANTHER" id="PTHR43799:SF1">
    <property type="entry name" value="ASPARTATE AMINOTRANSFERASE"/>
    <property type="match status" value="1"/>
</dbReference>
<dbReference type="Pfam" id="PF12897">
    <property type="entry name" value="Asp_aminotransf"/>
    <property type="match status" value="1"/>
</dbReference>
<dbReference type="Gene3D" id="3.40.640.10">
    <property type="entry name" value="Type I PLP-dependent aspartate aminotransferase-like (Major domain)"/>
    <property type="match status" value="1"/>
</dbReference>
<dbReference type="InterPro" id="IPR015424">
    <property type="entry name" value="PyrdxlP-dep_Trfase"/>
</dbReference>
<dbReference type="AlphaFoldDB" id="A0A1H3JI81"/>
<dbReference type="eggNOG" id="COG1167">
    <property type="taxonomic scope" value="Bacteria"/>
</dbReference>
<dbReference type="OrthoDB" id="9802328at2"/>
<dbReference type="InterPro" id="IPR015422">
    <property type="entry name" value="PyrdxlP-dep_Trfase_small"/>
</dbReference>
<dbReference type="STRING" id="1122142.SAMN02910414_01473"/>
<dbReference type="InterPro" id="IPR024551">
    <property type="entry name" value="AspAT_Ic"/>
</dbReference>
<proteinExistence type="predicted"/>
<evidence type="ECO:0000313" key="2">
    <source>
        <dbReference type="EMBL" id="SDY39587.1"/>
    </source>
</evidence>
<name>A0A1H3JI81_9FIRM</name>
<gene>
    <name evidence="2" type="ORF">SAMN02910414_01473</name>
</gene>
<organism evidence="2 3">
    <name type="scientific">Lachnobacterium bovis DSM 14045</name>
    <dbReference type="NCBI Taxonomy" id="1122142"/>
    <lineage>
        <taxon>Bacteria</taxon>
        <taxon>Bacillati</taxon>
        <taxon>Bacillota</taxon>
        <taxon>Clostridia</taxon>
        <taxon>Lachnospirales</taxon>
        <taxon>Lachnospiraceae</taxon>
        <taxon>Lachnobacterium</taxon>
    </lineage>
</organism>
<feature type="coiled-coil region" evidence="1">
    <location>
        <begin position="2"/>
        <end position="29"/>
    </location>
</feature>
<sequence length="442" mass="49764">MKKYQEMTKAELLQEKQQLEAEYKKIKEIGLQLNMARGKPSSEQLDLSMDLLNVLTKDDILKAEDGTDCRNYGIMDGIEEAKELMAEVVGCKKENVIVYGNSSLNIMYDQVARAEIFGICGNTPWSKLDKVKFLCPVPGYDRHFKITQTFGIEMINIPMTSEGPDMDLVEKYVNNDERVKGIWCVPKYSNPQGVVYSDETVRRFANLKPAAKDFRIFWDNAYAVHHLYEDNQAEILNILDECAKAGNPDMVYQFCSTSKVTFPGAGIAALSSSEENLKDIKSKLTVQTIGHDKINQLRHVKYFKNIDGIKAHMKKQADIIRPKFEMLIDMLNEEIKPLGIGNWVDPVGGYFVCFESLEGCAKEIIGKCKEAGVTMTGAGAPFPYGKDEKDSTIRIAPTYPSMDELKKATEVFITCTKLVSVNKCLEKTESKVFEVNTAKEVL</sequence>
<keyword evidence="1" id="KW-0175">Coiled coil</keyword>
<dbReference type="EMBL" id="FNPG01000016">
    <property type="protein sequence ID" value="SDY39587.1"/>
    <property type="molecule type" value="Genomic_DNA"/>
</dbReference>
<dbReference type="GO" id="GO:0004069">
    <property type="term" value="F:L-aspartate:2-oxoglutarate aminotransferase activity"/>
    <property type="evidence" value="ECO:0007669"/>
    <property type="project" value="InterPro"/>
</dbReference>
<keyword evidence="3" id="KW-1185">Reference proteome</keyword>
<dbReference type="Proteomes" id="UP000183918">
    <property type="component" value="Unassembled WGS sequence"/>
</dbReference>
<dbReference type="PANTHER" id="PTHR43799">
    <property type="entry name" value="AMINOTRANSFERASE, PUTATIVE-RELATED"/>
    <property type="match status" value="1"/>
</dbReference>